<evidence type="ECO:0000259" key="2">
    <source>
        <dbReference type="Pfam" id="PF23622"/>
    </source>
</evidence>
<comment type="caution">
    <text evidence="3">The sequence shown here is derived from an EMBL/GenBank/DDBJ whole genome shotgun (WGS) entry which is preliminary data.</text>
</comment>
<name>A0ABR2NYH6_9ROSI</name>
<feature type="domain" description="At1g61320/AtMIF1 LRR" evidence="2">
    <location>
        <begin position="269"/>
        <end position="577"/>
    </location>
</feature>
<dbReference type="PANTHER" id="PTHR34145:SF68">
    <property type="entry name" value="FBD DOMAIN-CONTAINING PROTEIN"/>
    <property type="match status" value="1"/>
</dbReference>
<protein>
    <recommendedName>
        <fullName evidence="2">At1g61320/AtMIF1 LRR domain-containing protein</fullName>
    </recommendedName>
</protein>
<dbReference type="InterPro" id="IPR055357">
    <property type="entry name" value="LRR_At1g61320_AtMIF1"/>
</dbReference>
<dbReference type="EMBL" id="JBBPBN010000090">
    <property type="protein sequence ID" value="KAK8981173.1"/>
    <property type="molecule type" value="Genomic_DNA"/>
</dbReference>
<dbReference type="InterPro" id="IPR053772">
    <property type="entry name" value="At1g61320/At1g61330-like"/>
</dbReference>
<proteinExistence type="predicted"/>
<dbReference type="SUPFAM" id="SSF52047">
    <property type="entry name" value="RNI-like"/>
    <property type="match status" value="1"/>
</dbReference>
<evidence type="ECO:0000313" key="4">
    <source>
        <dbReference type="Proteomes" id="UP001396334"/>
    </source>
</evidence>
<evidence type="ECO:0000256" key="1">
    <source>
        <dbReference type="SAM" id="Phobius"/>
    </source>
</evidence>
<organism evidence="3 4">
    <name type="scientific">Hibiscus sabdariffa</name>
    <name type="common">roselle</name>
    <dbReference type="NCBI Taxonomy" id="183260"/>
    <lineage>
        <taxon>Eukaryota</taxon>
        <taxon>Viridiplantae</taxon>
        <taxon>Streptophyta</taxon>
        <taxon>Embryophyta</taxon>
        <taxon>Tracheophyta</taxon>
        <taxon>Spermatophyta</taxon>
        <taxon>Magnoliopsida</taxon>
        <taxon>eudicotyledons</taxon>
        <taxon>Gunneridae</taxon>
        <taxon>Pentapetalae</taxon>
        <taxon>rosids</taxon>
        <taxon>malvids</taxon>
        <taxon>Malvales</taxon>
        <taxon>Malvaceae</taxon>
        <taxon>Malvoideae</taxon>
        <taxon>Hibiscus</taxon>
    </lineage>
</organism>
<dbReference type="Proteomes" id="UP001396334">
    <property type="component" value="Unassembled WGS sequence"/>
</dbReference>
<keyword evidence="4" id="KW-1185">Reference proteome</keyword>
<dbReference type="Gene3D" id="3.80.10.10">
    <property type="entry name" value="Ribonuclease Inhibitor"/>
    <property type="match status" value="1"/>
</dbReference>
<keyword evidence="1" id="KW-1133">Transmembrane helix</keyword>
<keyword evidence="1" id="KW-0472">Membrane</keyword>
<sequence length="619" mass="71691">MGLGGKRPFVEAIFSDCLEMLFWARKQADERPFGAKCGLFGAVVAENPRRKTHRKSSPKSLGETHSWKTSKELEKAIQVYQNAKDRLPPRDKISFYSSTILYYLSVNNNASEYSWKQAVKRIVYRDREFRKGDELVQMIAYFYYNPKKPTWSLGLVKHPCVDLNSFAYFEHSKSTVRNMFLHHTLFSIVLILFFLKDDDICNSFEQGFYMLQGSGSLNFDASKTLMSDPKNLLKERDGYVESITRFLNLHRAGTIDELRVCFDLNLKHRRPIDTWIKIALMKKVKSLELDFEPCRSNHRRDSGNYLFGWKFFNSSEIRFLISLCLKHVDVSGQILESFLSNCPLLETLHVSHSKQLTLINVCGSSLRLKHLHISFCKCIKSIEVYAPNLVSFAYRGSERVHIDLKYVPQLCDVSYAGRWKSRWVIELHKSIHRCLATSQLVNLLLRIPFLPFVDIPSIQPDFPNLRYLTLELPNVRLSFRETVEFAKLCHLMKHMPLLQKFKLELKAVEPHIPIEEKYIQSIIKMGRELRVTPGNRKLMMLREVEIVGFVGAVVDSILVCFISLVALNLNKIVINCCLPRWHRGAPVDDRKMKEIEEGKRLVCDLLSAIRPGGSKYILL</sequence>
<dbReference type="Pfam" id="PF23622">
    <property type="entry name" value="LRR_At1g61320_AtMIF1"/>
    <property type="match status" value="1"/>
</dbReference>
<reference evidence="3 4" key="1">
    <citation type="journal article" date="2024" name="G3 (Bethesda)">
        <title>Genome assembly of Hibiscus sabdariffa L. provides insights into metabolisms of medicinal natural products.</title>
        <authorList>
            <person name="Kim T."/>
        </authorList>
    </citation>
    <scope>NUCLEOTIDE SEQUENCE [LARGE SCALE GENOMIC DNA]</scope>
    <source>
        <strain evidence="3">TK-2024</strain>
        <tissue evidence="3">Old leaves</tissue>
    </source>
</reference>
<accession>A0ABR2NYH6</accession>
<feature type="transmembrane region" description="Helical" evidence="1">
    <location>
        <begin position="546"/>
        <end position="567"/>
    </location>
</feature>
<dbReference type="PANTHER" id="PTHR34145">
    <property type="entry name" value="OS02G0105600 PROTEIN"/>
    <property type="match status" value="1"/>
</dbReference>
<evidence type="ECO:0000313" key="3">
    <source>
        <dbReference type="EMBL" id="KAK8981173.1"/>
    </source>
</evidence>
<gene>
    <name evidence="3" type="ORF">V6N11_059856</name>
</gene>
<keyword evidence="1" id="KW-0812">Transmembrane</keyword>
<dbReference type="InterPro" id="IPR032675">
    <property type="entry name" value="LRR_dom_sf"/>
</dbReference>